<dbReference type="GO" id="GO:0003677">
    <property type="term" value="F:DNA binding"/>
    <property type="evidence" value="ECO:0007669"/>
    <property type="project" value="UniProtKB-KW"/>
</dbReference>
<dbReference type="Proteomes" id="UP000199392">
    <property type="component" value="Unassembled WGS sequence"/>
</dbReference>
<reference evidence="2" key="1">
    <citation type="submission" date="2016-10" db="EMBL/GenBank/DDBJ databases">
        <authorList>
            <person name="Varghese N."/>
            <person name="Submissions S."/>
        </authorList>
    </citation>
    <scope>NUCLEOTIDE SEQUENCE [LARGE SCALE GENOMIC DNA]</scope>
    <source>
        <strain evidence="2">DSM 26894</strain>
    </source>
</reference>
<sequence length="82" mass="9424">MSKFDLDVLSLEDLKKLQKQVAKAIASYEARQKAAAFKKVDAIAKELGYSLSDLAEFRAAPKRPASIPKYRHPKNRVQRHRW</sequence>
<name>A0A1I6V0Z8_9RHOB</name>
<evidence type="ECO:0000313" key="2">
    <source>
        <dbReference type="Proteomes" id="UP000199392"/>
    </source>
</evidence>
<dbReference type="AlphaFoldDB" id="A0A1I6V0Z8"/>
<evidence type="ECO:0000313" key="1">
    <source>
        <dbReference type="EMBL" id="SFT07355.1"/>
    </source>
</evidence>
<accession>A0A1I6V0Z8</accession>
<dbReference type="EMBL" id="FOZW01000009">
    <property type="protein sequence ID" value="SFT07355.1"/>
    <property type="molecule type" value="Genomic_DNA"/>
</dbReference>
<proteinExistence type="predicted"/>
<protein>
    <submittedName>
        <fullName evidence="1">DNA-binding protein H-NS</fullName>
    </submittedName>
</protein>
<dbReference type="RefSeq" id="WP_092431247.1">
    <property type="nucleotide sequence ID" value="NZ_FNCL01000029.1"/>
</dbReference>
<dbReference type="STRING" id="311180.SAMN04488050_109200"/>
<keyword evidence="2" id="KW-1185">Reference proteome</keyword>
<gene>
    <name evidence="1" type="ORF">SAMN04488050_109200</name>
</gene>
<dbReference type="OrthoDB" id="5297879at2"/>
<organism evidence="1 2">
    <name type="scientific">Alloyangia pacifica</name>
    <dbReference type="NCBI Taxonomy" id="311180"/>
    <lineage>
        <taxon>Bacteria</taxon>
        <taxon>Pseudomonadati</taxon>
        <taxon>Pseudomonadota</taxon>
        <taxon>Alphaproteobacteria</taxon>
        <taxon>Rhodobacterales</taxon>
        <taxon>Roseobacteraceae</taxon>
        <taxon>Alloyangia</taxon>
    </lineage>
</organism>
<keyword evidence="1" id="KW-0238">DNA-binding</keyword>